<organism evidence="2 3">
    <name type="scientific">Nonomuraea rhodomycinica</name>
    <dbReference type="NCBI Taxonomy" id="1712872"/>
    <lineage>
        <taxon>Bacteria</taxon>
        <taxon>Bacillati</taxon>
        <taxon>Actinomycetota</taxon>
        <taxon>Actinomycetes</taxon>
        <taxon>Streptosporangiales</taxon>
        <taxon>Streptosporangiaceae</taxon>
        <taxon>Nonomuraea</taxon>
    </lineage>
</organism>
<sequence>MFACPGLTKFARLDELGLEVTGQRVEFDRAVLAGRVVGADQWCRRCGCEGVPRDPVTCRSALQAGEKVEVVAMDGFTGFKTAAAEELPDAAPDRCRYRPGISSGPTEAINGRLEHLRGSALGFRNLTSYIARSLPEKPTALPSPG</sequence>
<gene>
    <name evidence="2" type="ORF">HT134_05395</name>
</gene>
<dbReference type="AlphaFoldDB" id="A0A7Y6IJX2"/>
<dbReference type="Proteomes" id="UP000546126">
    <property type="component" value="Unassembled WGS sequence"/>
</dbReference>
<evidence type="ECO:0000259" key="1">
    <source>
        <dbReference type="Pfam" id="PF01610"/>
    </source>
</evidence>
<feature type="domain" description="Transposase IS204/IS1001/IS1096/IS1165 DDE" evidence="1">
    <location>
        <begin position="100"/>
        <end position="132"/>
    </location>
</feature>
<name>A0A7Y6IJX2_9ACTN</name>
<accession>A0A7Y6IJX2</accession>
<proteinExistence type="predicted"/>
<comment type="caution">
    <text evidence="2">The sequence shown here is derived from an EMBL/GenBank/DDBJ whole genome shotgun (WGS) entry which is preliminary data.</text>
</comment>
<dbReference type="EMBL" id="JABWGO010000001">
    <property type="protein sequence ID" value="NUW39570.1"/>
    <property type="molecule type" value="Genomic_DNA"/>
</dbReference>
<reference evidence="2 3" key="1">
    <citation type="submission" date="2020-06" db="EMBL/GenBank/DDBJ databases">
        <authorList>
            <person name="Chanama M."/>
        </authorList>
    </citation>
    <scope>NUCLEOTIDE SEQUENCE [LARGE SCALE GENOMIC DNA]</scope>
    <source>
        <strain evidence="2 3">TBRC6557</strain>
    </source>
</reference>
<evidence type="ECO:0000313" key="3">
    <source>
        <dbReference type="Proteomes" id="UP000546126"/>
    </source>
</evidence>
<keyword evidence="3" id="KW-1185">Reference proteome</keyword>
<protein>
    <submittedName>
        <fullName evidence="2">Transposase</fullName>
    </submittedName>
</protein>
<evidence type="ECO:0000313" key="2">
    <source>
        <dbReference type="EMBL" id="NUW39570.1"/>
    </source>
</evidence>
<dbReference type="InterPro" id="IPR002560">
    <property type="entry name" value="Transposase_DDE"/>
</dbReference>
<dbReference type="Pfam" id="PF01610">
    <property type="entry name" value="DDE_Tnp_ISL3"/>
    <property type="match status" value="1"/>
</dbReference>